<reference evidence="3 4" key="1">
    <citation type="journal article" date="2012" name="Genome Biol.">
        <title>Genome and low-iron response of an oceanic diatom adapted to chronic iron limitation.</title>
        <authorList>
            <person name="Lommer M."/>
            <person name="Specht M."/>
            <person name="Roy A.S."/>
            <person name="Kraemer L."/>
            <person name="Andreson R."/>
            <person name="Gutowska M.A."/>
            <person name="Wolf J."/>
            <person name="Bergner S.V."/>
            <person name="Schilhabel M.B."/>
            <person name="Klostermeier U.C."/>
            <person name="Beiko R.G."/>
            <person name="Rosenstiel P."/>
            <person name="Hippler M."/>
            <person name="Laroche J."/>
        </authorList>
    </citation>
    <scope>NUCLEOTIDE SEQUENCE [LARGE SCALE GENOMIC DNA]</scope>
    <source>
        <strain evidence="3 4">CCMP1005</strain>
    </source>
</reference>
<feature type="region of interest" description="Disordered" evidence="1">
    <location>
        <begin position="233"/>
        <end position="311"/>
    </location>
</feature>
<proteinExistence type="predicted"/>
<keyword evidence="4" id="KW-1185">Reference proteome</keyword>
<evidence type="ECO:0000313" key="4">
    <source>
        <dbReference type="Proteomes" id="UP000266841"/>
    </source>
</evidence>
<name>K0TIV1_THAOC</name>
<gene>
    <name evidence="3" type="ORF">THAOC_04648</name>
</gene>
<organism evidence="3 4">
    <name type="scientific">Thalassiosira oceanica</name>
    <name type="common">Marine diatom</name>
    <dbReference type="NCBI Taxonomy" id="159749"/>
    <lineage>
        <taxon>Eukaryota</taxon>
        <taxon>Sar</taxon>
        <taxon>Stramenopiles</taxon>
        <taxon>Ochrophyta</taxon>
        <taxon>Bacillariophyta</taxon>
        <taxon>Coscinodiscophyceae</taxon>
        <taxon>Thalassiosirophycidae</taxon>
        <taxon>Thalassiosirales</taxon>
        <taxon>Thalassiosiraceae</taxon>
        <taxon>Thalassiosira</taxon>
    </lineage>
</organism>
<feature type="compositionally biased region" description="Basic and acidic residues" evidence="1">
    <location>
        <begin position="262"/>
        <end position="274"/>
    </location>
</feature>
<feature type="signal peptide" evidence="2">
    <location>
        <begin position="1"/>
        <end position="21"/>
    </location>
</feature>
<feature type="chain" id="PRO_5003838023" evidence="2">
    <location>
        <begin position="22"/>
        <end position="311"/>
    </location>
</feature>
<evidence type="ECO:0000256" key="1">
    <source>
        <dbReference type="SAM" id="MobiDB-lite"/>
    </source>
</evidence>
<feature type="compositionally biased region" description="Polar residues" evidence="1">
    <location>
        <begin position="296"/>
        <end position="311"/>
    </location>
</feature>
<feature type="region of interest" description="Disordered" evidence="1">
    <location>
        <begin position="56"/>
        <end position="156"/>
    </location>
</feature>
<feature type="compositionally biased region" description="Basic and acidic residues" evidence="1">
    <location>
        <begin position="133"/>
        <end position="146"/>
    </location>
</feature>
<evidence type="ECO:0000256" key="2">
    <source>
        <dbReference type="SAM" id="SignalP"/>
    </source>
</evidence>
<dbReference type="AlphaFoldDB" id="K0TIV1"/>
<accession>K0TIV1</accession>
<comment type="caution">
    <text evidence="3">The sequence shown here is derived from an EMBL/GenBank/DDBJ whole genome shotgun (WGS) entry which is preliminary data.</text>
</comment>
<feature type="compositionally biased region" description="Low complexity" evidence="1">
    <location>
        <begin position="275"/>
        <end position="285"/>
    </location>
</feature>
<evidence type="ECO:0000313" key="3">
    <source>
        <dbReference type="EMBL" id="EJK73711.1"/>
    </source>
</evidence>
<protein>
    <submittedName>
        <fullName evidence="3">Uncharacterized protein</fullName>
    </submittedName>
</protein>
<dbReference type="EMBL" id="AGNL01004263">
    <property type="protein sequence ID" value="EJK73711.1"/>
    <property type="molecule type" value="Genomic_DNA"/>
</dbReference>
<dbReference type="Proteomes" id="UP000266841">
    <property type="component" value="Unassembled WGS sequence"/>
</dbReference>
<feature type="compositionally biased region" description="Low complexity" evidence="1">
    <location>
        <begin position="56"/>
        <end position="94"/>
    </location>
</feature>
<sequence>MCVGGSLPGLLQLGVMGMTLAAPPTGPSSTSSSLLRTRFRSHHHYLDGATVRAAEARAAAAVPSPRRASTSSTSRSRPAPSAGRPSSSSSTVSSDEQRPSRIPRGGTGFRPRAGLSSPPLVRPRDVPVGGDPVRTRPDVERDELAQHEAQAGAEGDLPGMRARRSYASLDLLSTERSLTEVRLCNHAIAQSSLDGDRTAVAFSPQATLALYAALAHPTGLLPALAAKRPVFRRQTRNPPPEDAGHPLALPGSELPTTQRARGRFDVPRLSRDRAAAGAPSAGMAATVPDRAGPDSTGPTSFIPLSSSQRRA</sequence>
<keyword evidence="2" id="KW-0732">Signal</keyword>